<reference evidence="1 2" key="1">
    <citation type="submission" date="2018-07" db="EMBL/GenBank/DDBJ databases">
        <authorList>
            <person name="Zhang Y."/>
            <person name="Wang L."/>
            <person name="Ma S."/>
        </authorList>
    </citation>
    <scope>NUCLEOTIDE SEQUENCE [LARGE SCALE GENOMIC DNA]</scope>
    <source>
        <strain evidence="1 2">4-2</strain>
    </source>
</reference>
<gene>
    <name evidence="1" type="ORF">C9E81_20850</name>
</gene>
<keyword evidence="2" id="KW-1185">Reference proteome</keyword>
<protein>
    <submittedName>
        <fullName evidence="1">Uncharacterized protein</fullName>
    </submittedName>
</protein>
<comment type="caution">
    <text evidence="1">The sequence shown here is derived from an EMBL/GenBank/DDBJ whole genome shotgun (WGS) entry which is preliminary data.</text>
</comment>
<evidence type="ECO:0000313" key="1">
    <source>
        <dbReference type="EMBL" id="RMC31190.1"/>
    </source>
</evidence>
<organism evidence="1 2">
    <name type="scientific">Paracoccus alkanivorans</name>
    <dbReference type="NCBI Taxonomy" id="2116655"/>
    <lineage>
        <taxon>Bacteria</taxon>
        <taxon>Pseudomonadati</taxon>
        <taxon>Pseudomonadota</taxon>
        <taxon>Alphaproteobacteria</taxon>
        <taxon>Rhodobacterales</taxon>
        <taxon>Paracoccaceae</taxon>
        <taxon>Paracoccus</taxon>
    </lineage>
</organism>
<dbReference type="AlphaFoldDB" id="A0A3M0M6Q0"/>
<dbReference type="EMBL" id="QOKZ01000013">
    <property type="protein sequence ID" value="RMC31190.1"/>
    <property type="molecule type" value="Genomic_DNA"/>
</dbReference>
<evidence type="ECO:0000313" key="2">
    <source>
        <dbReference type="Proteomes" id="UP000273516"/>
    </source>
</evidence>
<dbReference type="Proteomes" id="UP000273516">
    <property type="component" value="Unassembled WGS sequence"/>
</dbReference>
<sequence>MPVPPAAHSLPKFLLAHHAERIREPARQNLSFELYPNPPQILFRSSVFAPAGSPEHRDM</sequence>
<proteinExistence type="predicted"/>
<accession>A0A3M0M6Q0</accession>
<name>A0A3M0M6Q0_9RHOB</name>